<accession>A0A0K9Q2B5</accession>
<dbReference type="Proteomes" id="UP000036987">
    <property type="component" value="Unassembled WGS sequence"/>
</dbReference>
<dbReference type="PANTHER" id="PTHR33404:SF2">
    <property type="entry name" value="CELL DIVISION TOPOLOGICAL SPECIFICITY FACTOR HOMOLOG, CHLOROPLASTIC"/>
    <property type="match status" value="1"/>
</dbReference>
<dbReference type="PANTHER" id="PTHR33404">
    <property type="entry name" value="CELL DIVISION TOPOLOGICAL SPECIFICITY FACTOR HOMOLOG, CHLOROPLASTIC"/>
    <property type="match status" value="1"/>
</dbReference>
<evidence type="ECO:0000256" key="1">
    <source>
        <dbReference type="ARBA" id="ARBA00008168"/>
    </source>
</evidence>
<dbReference type="InterPro" id="IPR036707">
    <property type="entry name" value="MinE_sf"/>
</dbReference>
<protein>
    <submittedName>
        <fullName evidence="2">Plastid division regulator MinE</fullName>
    </submittedName>
</protein>
<comment type="caution">
    <text evidence="2">The sequence shown here is derived from an EMBL/GenBank/DDBJ whole genome shotgun (WGS) entry which is preliminary data.</text>
</comment>
<dbReference type="AlphaFoldDB" id="A0A0K9Q2B5"/>
<dbReference type="OrthoDB" id="1606438at2759"/>
<keyword evidence="3" id="KW-1185">Reference proteome</keyword>
<reference evidence="3" key="1">
    <citation type="journal article" date="2016" name="Nature">
        <title>The genome of the seagrass Zostera marina reveals angiosperm adaptation to the sea.</title>
        <authorList>
            <person name="Olsen J.L."/>
            <person name="Rouze P."/>
            <person name="Verhelst B."/>
            <person name="Lin Y.-C."/>
            <person name="Bayer T."/>
            <person name="Collen J."/>
            <person name="Dattolo E."/>
            <person name="De Paoli E."/>
            <person name="Dittami S."/>
            <person name="Maumus F."/>
            <person name="Michel G."/>
            <person name="Kersting A."/>
            <person name="Lauritano C."/>
            <person name="Lohaus R."/>
            <person name="Toepel M."/>
            <person name="Tonon T."/>
            <person name="Vanneste K."/>
            <person name="Amirebrahimi M."/>
            <person name="Brakel J."/>
            <person name="Bostroem C."/>
            <person name="Chovatia M."/>
            <person name="Grimwood J."/>
            <person name="Jenkins J.W."/>
            <person name="Jueterbock A."/>
            <person name="Mraz A."/>
            <person name="Stam W.T."/>
            <person name="Tice H."/>
            <person name="Bornberg-Bauer E."/>
            <person name="Green P.J."/>
            <person name="Pearson G.A."/>
            <person name="Procaccini G."/>
            <person name="Duarte C.M."/>
            <person name="Schmutz J."/>
            <person name="Reusch T.B.H."/>
            <person name="Van de Peer Y."/>
        </authorList>
    </citation>
    <scope>NUCLEOTIDE SEQUENCE [LARGE SCALE GENOMIC DNA]</scope>
    <source>
        <strain evidence="3">cv. Finnish</strain>
    </source>
</reference>
<evidence type="ECO:0000313" key="3">
    <source>
        <dbReference type="Proteomes" id="UP000036987"/>
    </source>
</evidence>
<comment type="similarity">
    <text evidence="1">Belongs to the MinE family.</text>
</comment>
<dbReference type="GO" id="GO:0051301">
    <property type="term" value="P:cell division"/>
    <property type="evidence" value="ECO:0007669"/>
    <property type="project" value="InterPro"/>
</dbReference>
<dbReference type="Gene3D" id="3.30.1070.10">
    <property type="entry name" value="Cell division topological specificity factor MinE"/>
    <property type="match status" value="1"/>
</dbReference>
<dbReference type="Pfam" id="PF03776">
    <property type="entry name" value="MinE"/>
    <property type="match status" value="1"/>
</dbReference>
<name>A0A0K9Q2B5_ZOSMR</name>
<dbReference type="EMBL" id="LFYR01000277">
    <property type="protein sequence ID" value="KMZ74595.1"/>
    <property type="molecule type" value="Genomic_DNA"/>
</dbReference>
<gene>
    <name evidence="2" type="ORF">ZOSMA_125G00580</name>
</gene>
<sequence length="214" mass="24516">MEFLSGDLRVLGSFGFNTKCQFRSSPKIKFGKLRNGEWNNIEISKKLFQPPGAIRNNFVASTKINCEEDGFLANAMNMSFLERFNLAWKILFPTETIKRSSNANIAKQRLKMILFSDRCDVSDEAKQKIVSNIVTALSGFVEIDSEDKVQLTVSKDMDLGTIYSVIVPVKQVKPEYRNYEEEYRGITNITYNDTGEKSGNVDVKFEFYQPNDHY</sequence>
<dbReference type="OMA" id="KWNGVTI"/>
<dbReference type="STRING" id="29655.A0A0K9Q2B5"/>
<dbReference type="GO" id="GO:0010020">
    <property type="term" value="P:chloroplast fission"/>
    <property type="evidence" value="ECO:0000318"/>
    <property type="project" value="GO_Central"/>
</dbReference>
<dbReference type="InterPro" id="IPR005527">
    <property type="entry name" value="MinE"/>
</dbReference>
<organism evidence="2 3">
    <name type="scientific">Zostera marina</name>
    <name type="common">Eelgrass</name>
    <dbReference type="NCBI Taxonomy" id="29655"/>
    <lineage>
        <taxon>Eukaryota</taxon>
        <taxon>Viridiplantae</taxon>
        <taxon>Streptophyta</taxon>
        <taxon>Embryophyta</taxon>
        <taxon>Tracheophyta</taxon>
        <taxon>Spermatophyta</taxon>
        <taxon>Magnoliopsida</taxon>
        <taxon>Liliopsida</taxon>
        <taxon>Zosteraceae</taxon>
        <taxon>Zostera</taxon>
    </lineage>
</organism>
<proteinExistence type="inferred from homology"/>
<evidence type="ECO:0000313" key="2">
    <source>
        <dbReference type="EMBL" id="KMZ74595.1"/>
    </source>
</evidence>